<evidence type="ECO:0000313" key="4">
    <source>
        <dbReference type="WBParaSite" id="HDID_0001125501-mRNA-1"/>
    </source>
</evidence>
<sequence>MIGKSKDDKIPIVAAFMVPECKFEETLEGKVDLKTSAPLTRFVKGQEEVELDFGLRPGDENLESKLYRNGEVVCSWKGKAVVENEAKLCKELEPSEDNNLWITRVIFPKKEQITKDNYLWTTPNSFVTVSVDWENDGVAPEVAECESTLVFKNP</sequence>
<reference evidence="2 3" key="2">
    <citation type="submission" date="2018-11" db="EMBL/GenBank/DDBJ databases">
        <authorList>
            <consortium name="Pathogen Informatics"/>
        </authorList>
    </citation>
    <scope>NUCLEOTIDE SEQUENCE [LARGE SCALE GENOMIC DNA]</scope>
</reference>
<evidence type="ECO:0000259" key="1">
    <source>
        <dbReference type="Pfam" id="PF18997"/>
    </source>
</evidence>
<feature type="domain" description="DUF5727" evidence="1">
    <location>
        <begin position="4"/>
        <end position="147"/>
    </location>
</feature>
<dbReference type="EMBL" id="UYSG01013192">
    <property type="protein sequence ID" value="VDL65231.1"/>
    <property type="molecule type" value="Genomic_DNA"/>
</dbReference>
<evidence type="ECO:0000313" key="3">
    <source>
        <dbReference type="Proteomes" id="UP000274504"/>
    </source>
</evidence>
<evidence type="ECO:0000313" key="2">
    <source>
        <dbReference type="EMBL" id="VDL65231.1"/>
    </source>
</evidence>
<name>A0A0R3SZQ9_HYMDI</name>
<protein>
    <submittedName>
        <fullName evidence="4">DUF5727 domain-containing protein</fullName>
    </submittedName>
</protein>
<dbReference type="WBParaSite" id="HDID_0001125501-mRNA-1">
    <property type="protein sequence ID" value="HDID_0001125501-mRNA-1"/>
    <property type="gene ID" value="HDID_0001125501"/>
</dbReference>
<dbReference type="Proteomes" id="UP000274504">
    <property type="component" value="Unassembled WGS sequence"/>
</dbReference>
<accession>A0A0R3SZQ9</accession>
<dbReference type="InterPro" id="IPR043785">
    <property type="entry name" value="DUF5727"/>
</dbReference>
<dbReference type="OrthoDB" id="10567664at2759"/>
<dbReference type="AlphaFoldDB" id="A0A0R3SZQ9"/>
<dbReference type="Pfam" id="PF18997">
    <property type="entry name" value="DUF5727"/>
    <property type="match status" value="1"/>
</dbReference>
<gene>
    <name evidence="2" type="ORF">HDID_LOCUS11252</name>
</gene>
<reference evidence="4" key="1">
    <citation type="submission" date="2017-02" db="UniProtKB">
        <authorList>
            <consortium name="WormBaseParasite"/>
        </authorList>
    </citation>
    <scope>IDENTIFICATION</scope>
</reference>
<organism evidence="4">
    <name type="scientific">Hymenolepis diminuta</name>
    <name type="common">Rat tapeworm</name>
    <dbReference type="NCBI Taxonomy" id="6216"/>
    <lineage>
        <taxon>Eukaryota</taxon>
        <taxon>Metazoa</taxon>
        <taxon>Spiralia</taxon>
        <taxon>Lophotrochozoa</taxon>
        <taxon>Platyhelminthes</taxon>
        <taxon>Cestoda</taxon>
        <taxon>Eucestoda</taxon>
        <taxon>Cyclophyllidea</taxon>
        <taxon>Hymenolepididae</taxon>
        <taxon>Hymenolepis</taxon>
    </lineage>
</organism>
<proteinExistence type="predicted"/>